<evidence type="ECO:0000256" key="1">
    <source>
        <dbReference type="ARBA" id="ARBA00022527"/>
    </source>
</evidence>
<keyword evidence="1" id="KW-0418">Kinase</keyword>
<evidence type="ECO:0000313" key="5">
    <source>
        <dbReference type="Proteomes" id="UP001500897"/>
    </source>
</evidence>
<dbReference type="PANTHER" id="PTHR35526:SF3">
    <property type="entry name" value="ANTI-SIGMA-F FACTOR RSBW"/>
    <property type="match status" value="1"/>
</dbReference>
<evidence type="ECO:0000313" key="4">
    <source>
        <dbReference type="EMBL" id="GAA2103610.1"/>
    </source>
</evidence>
<keyword evidence="5" id="KW-1185">Reference proteome</keyword>
<keyword evidence="4" id="KW-0067">ATP-binding</keyword>
<comment type="caution">
    <text evidence="4">The sequence shown here is derived from an EMBL/GenBank/DDBJ whole genome shotgun (WGS) entry which is preliminary data.</text>
</comment>
<reference evidence="4 5" key="1">
    <citation type="journal article" date="2019" name="Int. J. Syst. Evol. Microbiol.">
        <title>The Global Catalogue of Microorganisms (GCM) 10K type strain sequencing project: providing services to taxonomists for standard genome sequencing and annotation.</title>
        <authorList>
            <consortium name="The Broad Institute Genomics Platform"/>
            <consortium name="The Broad Institute Genome Sequencing Center for Infectious Disease"/>
            <person name="Wu L."/>
            <person name="Ma J."/>
        </authorList>
    </citation>
    <scope>NUCLEOTIDE SEQUENCE [LARGE SCALE GENOMIC DNA]</scope>
    <source>
        <strain evidence="4 5">JCM 14559</strain>
    </source>
</reference>
<keyword evidence="1" id="KW-0808">Transferase</keyword>
<dbReference type="GO" id="GO:0005524">
    <property type="term" value="F:ATP binding"/>
    <property type="evidence" value="ECO:0007669"/>
    <property type="project" value="UniProtKB-KW"/>
</dbReference>
<dbReference type="PANTHER" id="PTHR35526">
    <property type="entry name" value="ANTI-SIGMA-F FACTOR RSBW-RELATED"/>
    <property type="match status" value="1"/>
</dbReference>
<dbReference type="RefSeq" id="WP_344553600.1">
    <property type="nucleotide sequence ID" value="NZ_BAAANS010000025.1"/>
</dbReference>
<dbReference type="InterPro" id="IPR050267">
    <property type="entry name" value="Anti-sigma-factor_SerPK"/>
</dbReference>
<keyword evidence="4" id="KW-0547">Nucleotide-binding</keyword>
<feature type="compositionally biased region" description="Basic and acidic residues" evidence="2">
    <location>
        <begin position="110"/>
        <end position="120"/>
    </location>
</feature>
<evidence type="ECO:0000259" key="3">
    <source>
        <dbReference type="Pfam" id="PF13581"/>
    </source>
</evidence>
<gene>
    <name evidence="4" type="ORF">GCM10009759_39190</name>
</gene>
<accession>A0ABN2X221</accession>
<feature type="domain" description="Histidine kinase/HSP90-like ATPase" evidence="3">
    <location>
        <begin position="33"/>
        <end position="148"/>
    </location>
</feature>
<keyword evidence="1" id="KW-0723">Serine/threonine-protein kinase</keyword>
<dbReference type="InterPro" id="IPR036890">
    <property type="entry name" value="HATPase_C_sf"/>
</dbReference>
<dbReference type="EMBL" id="BAAANS010000025">
    <property type="protein sequence ID" value="GAA2103610.1"/>
    <property type="molecule type" value="Genomic_DNA"/>
</dbReference>
<evidence type="ECO:0000256" key="2">
    <source>
        <dbReference type="SAM" id="MobiDB-lite"/>
    </source>
</evidence>
<dbReference type="SUPFAM" id="SSF55874">
    <property type="entry name" value="ATPase domain of HSP90 chaperone/DNA topoisomerase II/histidine kinase"/>
    <property type="match status" value="1"/>
</dbReference>
<dbReference type="Pfam" id="PF13581">
    <property type="entry name" value="HATPase_c_2"/>
    <property type="match status" value="1"/>
</dbReference>
<name>A0ABN2X221_9ACTN</name>
<sequence>MHEVRTRRRHEPEAVSCGFFLLPRPDGFVLHMSASPEHVSEMRALVFKAATSSGASEDVADSARLVAGELVANVVRLCGPWAPVVVLVAGTDEGVVVEVHDPVPSTAPGRKPESPDNTRAETGRGLWILDALAPGWSVAPTPVGKRITCTLPHGEPASS</sequence>
<protein>
    <submittedName>
        <fullName evidence="4">ATP-binding protein</fullName>
    </submittedName>
</protein>
<dbReference type="Gene3D" id="3.30.565.10">
    <property type="entry name" value="Histidine kinase-like ATPase, C-terminal domain"/>
    <property type="match status" value="1"/>
</dbReference>
<proteinExistence type="predicted"/>
<dbReference type="InterPro" id="IPR003594">
    <property type="entry name" value="HATPase_dom"/>
</dbReference>
<feature type="region of interest" description="Disordered" evidence="2">
    <location>
        <begin position="101"/>
        <end position="120"/>
    </location>
</feature>
<dbReference type="Proteomes" id="UP001500897">
    <property type="component" value="Unassembled WGS sequence"/>
</dbReference>
<dbReference type="CDD" id="cd16936">
    <property type="entry name" value="HATPase_RsbW-like"/>
    <property type="match status" value="1"/>
</dbReference>
<organism evidence="4 5">
    <name type="scientific">Kitasatospora saccharophila</name>
    <dbReference type="NCBI Taxonomy" id="407973"/>
    <lineage>
        <taxon>Bacteria</taxon>
        <taxon>Bacillati</taxon>
        <taxon>Actinomycetota</taxon>
        <taxon>Actinomycetes</taxon>
        <taxon>Kitasatosporales</taxon>
        <taxon>Streptomycetaceae</taxon>
        <taxon>Kitasatospora</taxon>
    </lineage>
</organism>